<evidence type="ECO:0000313" key="3">
    <source>
        <dbReference type="Proteomes" id="UP000199440"/>
    </source>
</evidence>
<feature type="chain" id="PRO_5011603690" evidence="1">
    <location>
        <begin position="21"/>
        <end position="137"/>
    </location>
</feature>
<name>A0A1G9RGW8_9FLAO</name>
<evidence type="ECO:0000313" key="2">
    <source>
        <dbReference type="EMBL" id="SDM22474.1"/>
    </source>
</evidence>
<dbReference type="EMBL" id="FNGV01000006">
    <property type="protein sequence ID" value="SDM22474.1"/>
    <property type="molecule type" value="Genomic_DNA"/>
</dbReference>
<sequence length="137" mass="14275">MKSVGLIAMATILLNIPVQANTPNPMGEMSSDVVTVLKDNLSGGWAYSVAEAPEGYEKGFLLIFKEGDSYKVQVQVGNMTMLGENVSVKKNTISFEVQVEGENVSVVLTADGSKISGTSTSSAGVLKINGTKSLSAG</sequence>
<keyword evidence="3" id="KW-1185">Reference proteome</keyword>
<dbReference type="Proteomes" id="UP000199440">
    <property type="component" value="Unassembled WGS sequence"/>
</dbReference>
<dbReference type="AlphaFoldDB" id="A0A1G9RGW8"/>
<organism evidence="2 3">
    <name type="scientific">Kriegella aquimaris</name>
    <dbReference type="NCBI Taxonomy" id="192904"/>
    <lineage>
        <taxon>Bacteria</taxon>
        <taxon>Pseudomonadati</taxon>
        <taxon>Bacteroidota</taxon>
        <taxon>Flavobacteriia</taxon>
        <taxon>Flavobacteriales</taxon>
        <taxon>Flavobacteriaceae</taxon>
        <taxon>Kriegella</taxon>
    </lineage>
</organism>
<reference evidence="2 3" key="1">
    <citation type="submission" date="2016-10" db="EMBL/GenBank/DDBJ databases">
        <authorList>
            <person name="de Groot N.N."/>
        </authorList>
    </citation>
    <scope>NUCLEOTIDE SEQUENCE [LARGE SCALE GENOMIC DNA]</scope>
    <source>
        <strain evidence="2 3">DSM 19886</strain>
    </source>
</reference>
<proteinExistence type="predicted"/>
<protein>
    <submittedName>
        <fullName evidence="2">Uncharacterized protein</fullName>
    </submittedName>
</protein>
<dbReference type="STRING" id="192904.SAMN04488514_106139"/>
<accession>A0A1G9RGW8</accession>
<gene>
    <name evidence="2" type="ORF">SAMN04488514_106139</name>
</gene>
<feature type="signal peptide" evidence="1">
    <location>
        <begin position="1"/>
        <end position="20"/>
    </location>
</feature>
<evidence type="ECO:0000256" key="1">
    <source>
        <dbReference type="SAM" id="SignalP"/>
    </source>
</evidence>
<keyword evidence="1" id="KW-0732">Signal</keyword>